<proteinExistence type="predicted"/>
<keyword evidence="3" id="KW-1185">Reference proteome</keyword>
<feature type="region of interest" description="Disordered" evidence="1">
    <location>
        <begin position="123"/>
        <end position="146"/>
    </location>
</feature>
<protein>
    <submittedName>
        <fullName evidence="2">Uncharacterized protein</fullName>
    </submittedName>
</protein>
<evidence type="ECO:0000313" key="2">
    <source>
        <dbReference type="EMBL" id="UMM20444.1"/>
    </source>
</evidence>
<evidence type="ECO:0000256" key="1">
    <source>
        <dbReference type="SAM" id="MobiDB-lite"/>
    </source>
</evidence>
<gene>
    <name evidence="2" type="ORF">L5515_015716</name>
</gene>
<dbReference type="AlphaFoldDB" id="A0AAE9ECG4"/>
<evidence type="ECO:0000313" key="3">
    <source>
        <dbReference type="Proteomes" id="UP000829354"/>
    </source>
</evidence>
<reference evidence="2 3" key="1">
    <citation type="submission" date="2022-04" db="EMBL/GenBank/DDBJ databases">
        <title>Chromosome-level reference genomes for two strains of Caenorhabditis briggsae: an improved platform for comparative genomics.</title>
        <authorList>
            <person name="Stevens L."/>
            <person name="Andersen E."/>
        </authorList>
    </citation>
    <scope>NUCLEOTIDE SEQUENCE [LARGE SCALE GENOMIC DNA]</scope>
    <source>
        <strain evidence="2">VX34</strain>
        <tissue evidence="2">Whole-organism</tissue>
    </source>
</reference>
<sequence length="185" mass="21357">MLNKKRVRQRFRNRIAGELPNVRSEEEAKPILTIPSCSTVFNSSIDVNNQHSTNCKMPAKDDFAHPFELAPIKPRGEAFNFELSKDEIRSRNAGFRAVIVEKWMASLVEHRRVLVYTCSRTDGTSENAPWHERQTGERPRRSIATSSTNTGSMNIWILKNAFFSIFNKQFYGTFSKLKLAQNYHF</sequence>
<feature type="compositionally biased region" description="Basic and acidic residues" evidence="1">
    <location>
        <begin position="129"/>
        <end position="140"/>
    </location>
</feature>
<name>A0AAE9ECG4_CAEBR</name>
<accession>A0AAE9ECG4</accession>
<dbReference type="Proteomes" id="UP000829354">
    <property type="component" value="Chromosome II"/>
</dbReference>
<dbReference type="EMBL" id="CP092621">
    <property type="protein sequence ID" value="UMM20444.1"/>
    <property type="molecule type" value="Genomic_DNA"/>
</dbReference>
<organism evidence="2 3">
    <name type="scientific">Caenorhabditis briggsae</name>
    <dbReference type="NCBI Taxonomy" id="6238"/>
    <lineage>
        <taxon>Eukaryota</taxon>
        <taxon>Metazoa</taxon>
        <taxon>Ecdysozoa</taxon>
        <taxon>Nematoda</taxon>
        <taxon>Chromadorea</taxon>
        <taxon>Rhabditida</taxon>
        <taxon>Rhabditina</taxon>
        <taxon>Rhabditomorpha</taxon>
        <taxon>Rhabditoidea</taxon>
        <taxon>Rhabditidae</taxon>
        <taxon>Peloderinae</taxon>
        <taxon>Caenorhabditis</taxon>
    </lineage>
</organism>